<keyword evidence="2" id="KW-0808">Transferase</keyword>
<sequence>MSVTTATFSKQDELPSLPVPDLNETLDKYLKAALVLLDANQRKKTVEAVEVFRCSTLAKTLQSALINRGGQMRNWLEDWWYDVYNEVRLPLIPYLSVAAGNSLWKPLDGSQLHRAADRNAADHTESRNHVGHVPVSLPFQLLSRARHPEGSHHSILQDRGNVWKVDMLRDGKLKSQDELYHALRHIDDHSKVEKYSVASLTTEHRDTWAKVSSVACQRVGTEYNSFIFLTRSSRSAQQKHSMILGFL</sequence>
<evidence type="ECO:0000259" key="4">
    <source>
        <dbReference type="Pfam" id="PF00755"/>
    </source>
</evidence>
<dbReference type="Gene3D" id="3.30.559.70">
    <property type="entry name" value="Choline/Carnitine o-acyltransferase, domain 2"/>
    <property type="match status" value="1"/>
</dbReference>
<accession>A0A183GMC0</accession>
<dbReference type="OrthoDB" id="5859922at2759"/>
<dbReference type="InterPro" id="IPR042231">
    <property type="entry name" value="Cho/carn_acyl_trans_2"/>
</dbReference>
<dbReference type="PROSITE" id="PS00439">
    <property type="entry name" value="ACYLTRANSF_C_1"/>
    <property type="match status" value="1"/>
</dbReference>
<evidence type="ECO:0000256" key="3">
    <source>
        <dbReference type="ARBA" id="ARBA00048999"/>
    </source>
</evidence>
<evidence type="ECO:0000256" key="1">
    <source>
        <dbReference type="ARBA" id="ARBA00005005"/>
    </source>
</evidence>
<dbReference type="SUPFAM" id="SSF52777">
    <property type="entry name" value="CoA-dependent acyltransferases"/>
    <property type="match status" value="1"/>
</dbReference>
<gene>
    <name evidence="5" type="ORF">HPBE_LOCUS23839</name>
</gene>
<dbReference type="WBParaSite" id="HPBE_0002384001-mRNA-1">
    <property type="protein sequence ID" value="HPBE_0002384001-mRNA-1"/>
    <property type="gene ID" value="HPBE_0002384001"/>
</dbReference>
<comment type="catalytic activity">
    <reaction evidence="3">
        <text>4,8-dimethylnonanoyl-CoA + (R)-carnitine = O-4,8-dimethylnonanoyl-(R)-carnitine + CoA</text>
        <dbReference type="Rhea" id="RHEA:44860"/>
        <dbReference type="ChEBI" id="CHEBI:16347"/>
        <dbReference type="ChEBI" id="CHEBI:57287"/>
        <dbReference type="ChEBI" id="CHEBI:77061"/>
        <dbReference type="ChEBI" id="CHEBI:84654"/>
    </reaction>
</comment>
<evidence type="ECO:0000313" key="7">
    <source>
        <dbReference type="WBParaSite" id="HPBE_0002384001-mRNA-1"/>
    </source>
</evidence>
<dbReference type="GO" id="GO:0005777">
    <property type="term" value="C:peroxisome"/>
    <property type="evidence" value="ECO:0007669"/>
    <property type="project" value="TreeGrafter"/>
</dbReference>
<reference evidence="5 6" key="1">
    <citation type="submission" date="2018-11" db="EMBL/GenBank/DDBJ databases">
        <authorList>
            <consortium name="Pathogen Informatics"/>
        </authorList>
    </citation>
    <scope>NUCLEOTIDE SEQUENCE [LARGE SCALE GENOMIC DNA]</scope>
</reference>
<dbReference type="GO" id="GO:0008458">
    <property type="term" value="F:carnitine O-octanoyltransferase activity"/>
    <property type="evidence" value="ECO:0007669"/>
    <property type="project" value="TreeGrafter"/>
</dbReference>
<dbReference type="EMBL" id="UZAH01035539">
    <property type="protein sequence ID" value="VDP41340.1"/>
    <property type="molecule type" value="Genomic_DNA"/>
</dbReference>
<dbReference type="Pfam" id="PF00755">
    <property type="entry name" value="Carn_acyltransf"/>
    <property type="match status" value="1"/>
</dbReference>
<dbReference type="Gene3D" id="1.10.275.20">
    <property type="entry name" value="Choline/Carnitine o-acyltransferase"/>
    <property type="match status" value="1"/>
</dbReference>
<evidence type="ECO:0000313" key="5">
    <source>
        <dbReference type="EMBL" id="VDP41340.1"/>
    </source>
</evidence>
<dbReference type="PANTHER" id="PTHR22589">
    <property type="entry name" value="CARNITINE O-ACYLTRANSFERASE"/>
    <property type="match status" value="1"/>
</dbReference>
<dbReference type="PANTHER" id="PTHR22589:SF67">
    <property type="entry name" value="PEROXISOMAL CARNITINE O-OCTANOYLTRANSFERASE"/>
    <property type="match status" value="1"/>
</dbReference>
<keyword evidence="2" id="KW-0012">Acyltransferase</keyword>
<organism evidence="6 7">
    <name type="scientific">Heligmosomoides polygyrus</name>
    <name type="common">Parasitic roundworm</name>
    <dbReference type="NCBI Taxonomy" id="6339"/>
    <lineage>
        <taxon>Eukaryota</taxon>
        <taxon>Metazoa</taxon>
        <taxon>Ecdysozoa</taxon>
        <taxon>Nematoda</taxon>
        <taxon>Chromadorea</taxon>
        <taxon>Rhabditida</taxon>
        <taxon>Rhabditina</taxon>
        <taxon>Rhabditomorpha</taxon>
        <taxon>Strongyloidea</taxon>
        <taxon>Heligmosomidae</taxon>
        <taxon>Heligmosomoides</taxon>
    </lineage>
</organism>
<reference evidence="7" key="2">
    <citation type="submission" date="2019-09" db="UniProtKB">
        <authorList>
            <consortium name="WormBaseParasite"/>
        </authorList>
    </citation>
    <scope>IDENTIFICATION</scope>
</reference>
<dbReference type="UniPathway" id="UPA00659"/>
<dbReference type="InterPro" id="IPR000542">
    <property type="entry name" value="Carn_acyl_trans"/>
</dbReference>
<dbReference type="InterPro" id="IPR039551">
    <property type="entry name" value="Cho/carn_acyl_trans"/>
</dbReference>
<dbReference type="Proteomes" id="UP000050761">
    <property type="component" value="Unassembled WGS sequence"/>
</dbReference>
<evidence type="ECO:0000313" key="6">
    <source>
        <dbReference type="Proteomes" id="UP000050761"/>
    </source>
</evidence>
<accession>A0A3P8DCT9</accession>
<evidence type="ECO:0000256" key="2">
    <source>
        <dbReference type="ARBA" id="ARBA00023315"/>
    </source>
</evidence>
<dbReference type="GO" id="GO:0006635">
    <property type="term" value="P:fatty acid beta-oxidation"/>
    <property type="evidence" value="ECO:0007669"/>
    <property type="project" value="UniProtKB-UniPathway"/>
</dbReference>
<name>A0A183GMC0_HELPZ</name>
<comment type="pathway">
    <text evidence="1">Lipid metabolism; fatty acid beta-oxidation.</text>
</comment>
<protein>
    <submittedName>
        <fullName evidence="7">Carn_acyltransf domain-containing protein</fullName>
    </submittedName>
</protein>
<keyword evidence="6" id="KW-1185">Reference proteome</keyword>
<dbReference type="AlphaFoldDB" id="A0A183GMC0"/>
<proteinExistence type="predicted"/>
<feature type="domain" description="Choline/carnitine acyltransferase" evidence="4">
    <location>
        <begin position="17"/>
        <end position="214"/>
    </location>
</feature>
<dbReference type="InterPro" id="IPR042572">
    <property type="entry name" value="Carn_acyl_trans_N"/>
</dbReference>